<organism evidence="1 2">
    <name type="scientific">Olea europaea subsp. europaea</name>
    <dbReference type="NCBI Taxonomy" id="158383"/>
    <lineage>
        <taxon>Eukaryota</taxon>
        <taxon>Viridiplantae</taxon>
        <taxon>Streptophyta</taxon>
        <taxon>Embryophyta</taxon>
        <taxon>Tracheophyta</taxon>
        <taxon>Spermatophyta</taxon>
        <taxon>Magnoliopsida</taxon>
        <taxon>eudicotyledons</taxon>
        <taxon>Gunneridae</taxon>
        <taxon>Pentapetalae</taxon>
        <taxon>asterids</taxon>
        <taxon>lamiids</taxon>
        <taxon>Lamiales</taxon>
        <taxon>Oleaceae</taxon>
        <taxon>Oleeae</taxon>
        <taxon>Olea</taxon>
    </lineage>
</organism>
<reference evidence="1 2" key="1">
    <citation type="submission" date="2019-12" db="EMBL/GenBank/DDBJ databases">
        <authorList>
            <person name="Alioto T."/>
            <person name="Alioto T."/>
            <person name="Gomez Garrido J."/>
        </authorList>
    </citation>
    <scope>NUCLEOTIDE SEQUENCE [LARGE SCALE GENOMIC DNA]</scope>
</reference>
<gene>
    <name evidence="1" type="ORF">OLEA9_A029739</name>
</gene>
<sequence>MVHSCGCEDQKSTIRRTRSTFLFVLKILPSTRDCKKVSCLNFPFQRATMDEKGSAQKIEEKRSAGVEFEEYKVSIKQRKETYAASASLPTIFDANNVSRLTVYYRDTILAFRVRKVNQCHTIIHIYRTMEAQALYKEVKPGFDVLGKKNPYFSRPFGNGAKMKLVNNMLMGRFLLSKT</sequence>
<comment type="caution">
    <text evidence="1">The sequence shown here is derived from an EMBL/GenBank/DDBJ whole genome shotgun (WGS) entry which is preliminary data.</text>
</comment>
<name>A0A8S0TVS8_OLEEU</name>
<dbReference type="OrthoDB" id="435038at2759"/>
<evidence type="ECO:0000313" key="1">
    <source>
        <dbReference type="EMBL" id="CAA3009027.1"/>
    </source>
</evidence>
<dbReference type="AlphaFoldDB" id="A0A8S0TVS8"/>
<evidence type="ECO:0000313" key="2">
    <source>
        <dbReference type="Proteomes" id="UP000594638"/>
    </source>
</evidence>
<accession>A0A8S0TVS8</accession>
<protein>
    <submittedName>
        <fullName evidence="1">Glyoxylate succinic semialdehyde reductase 1-like</fullName>
    </submittedName>
</protein>
<dbReference type="Gramene" id="OE9A029739T1">
    <property type="protein sequence ID" value="OE9A029739C1"/>
    <property type="gene ID" value="OE9A029739"/>
</dbReference>
<keyword evidence="2" id="KW-1185">Reference proteome</keyword>
<dbReference type="Proteomes" id="UP000594638">
    <property type="component" value="Unassembled WGS sequence"/>
</dbReference>
<proteinExistence type="predicted"/>
<dbReference type="EMBL" id="CACTIH010007310">
    <property type="protein sequence ID" value="CAA3009027.1"/>
    <property type="molecule type" value="Genomic_DNA"/>
</dbReference>